<keyword evidence="2" id="KW-1185">Reference proteome</keyword>
<dbReference type="EMBL" id="CP031358">
    <property type="protein sequence ID" value="AXK43703.1"/>
    <property type="molecule type" value="Genomic_DNA"/>
</dbReference>
<geneLocation type="plasmid" evidence="1 2">
    <name>unnamed</name>
</geneLocation>
<gene>
    <name evidence="1" type="ORF">DVR09_14685</name>
</gene>
<evidence type="ECO:0000313" key="2">
    <source>
        <dbReference type="Proteomes" id="UP000254508"/>
    </source>
</evidence>
<protein>
    <submittedName>
        <fullName evidence="1">Uncharacterized protein</fullName>
    </submittedName>
</protein>
<evidence type="ECO:0000313" key="1">
    <source>
        <dbReference type="EMBL" id="AXK43703.1"/>
    </source>
</evidence>
<reference evidence="1 2" key="1">
    <citation type="submission" date="2018-07" db="EMBL/GenBank/DDBJ databases">
        <title>Genome sequence of Erythrobacter strain YH-07, an antagonistic bacterium isolated from Yellow Sea.</title>
        <authorList>
            <person name="Tang T."/>
            <person name="Liu Q."/>
            <person name="Sun X."/>
        </authorList>
    </citation>
    <scope>NUCLEOTIDE SEQUENCE [LARGE SCALE GENOMIC DNA]</scope>
    <source>
        <strain evidence="1 2">YH-07</strain>
        <plasmid evidence="1 2">unnamed</plasmid>
    </source>
</reference>
<dbReference type="OrthoDB" id="565145at2"/>
<proteinExistence type="predicted"/>
<organism evidence="1 2">
    <name type="scientific">Erythrobacter aureus</name>
    <dbReference type="NCBI Taxonomy" id="2182384"/>
    <lineage>
        <taxon>Bacteria</taxon>
        <taxon>Pseudomonadati</taxon>
        <taxon>Pseudomonadota</taxon>
        <taxon>Alphaproteobacteria</taxon>
        <taxon>Sphingomonadales</taxon>
        <taxon>Erythrobacteraceae</taxon>
        <taxon>Erythrobacter/Porphyrobacter group</taxon>
        <taxon>Erythrobacter</taxon>
    </lineage>
</organism>
<dbReference type="Proteomes" id="UP000254508">
    <property type="component" value="Plasmid unnamed"/>
</dbReference>
<dbReference type="AlphaFoldDB" id="A0A345YIF1"/>
<sequence length="165" mass="19121">MNFIPQTAGVGCEISERILVPEIPTKQGKVLSRMEFRSNVFEAYPGEKKSTVFNVHRKRALSFLCRKFHEGGYEIIGVEYALWGWRIGLARDGVRFWVGFGSYGAWSDRFLCVVEHPEPTVRRWFRRIPTSGVMDKFFADFEAMMNSSEEIIEFYWCEGEDRAAA</sequence>
<dbReference type="RefSeq" id="WP_115418016.1">
    <property type="nucleotide sequence ID" value="NZ_CP031358.1"/>
</dbReference>
<accession>A0A345YIF1</accession>
<name>A0A345YIF1_9SPHN</name>
<keyword evidence="1" id="KW-0614">Plasmid</keyword>
<dbReference type="KEGG" id="err:DVR09_14685"/>